<accession>A0A5K7S7R1</accession>
<dbReference type="GO" id="GO:0003677">
    <property type="term" value="F:DNA binding"/>
    <property type="evidence" value="ECO:0007669"/>
    <property type="project" value="UniProtKB-UniRule"/>
</dbReference>
<evidence type="ECO:0000256" key="5">
    <source>
        <dbReference type="PROSITE-ProRule" id="PRU01248"/>
    </source>
</evidence>
<dbReference type="SUPFAM" id="SSF56349">
    <property type="entry name" value="DNA breaking-rejoining enzymes"/>
    <property type="match status" value="1"/>
</dbReference>
<dbReference type="PROSITE" id="PS51898">
    <property type="entry name" value="TYR_RECOMBINASE"/>
    <property type="match status" value="1"/>
</dbReference>
<dbReference type="InterPro" id="IPR002104">
    <property type="entry name" value="Integrase_catalytic"/>
</dbReference>
<feature type="domain" description="Core-binding (CB)" evidence="7">
    <location>
        <begin position="106"/>
        <end position="203"/>
    </location>
</feature>
<evidence type="ECO:0000259" key="7">
    <source>
        <dbReference type="PROSITE" id="PS51900"/>
    </source>
</evidence>
<evidence type="ECO:0008006" key="10">
    <source>
        <dbReference type="Google" id="ProtNLM"/>
    </source>
</evidence>
<feature type="domain" description="Tyr recombinase" evidence="6">
    <location>
        <begin position="224"/>
        <end position="425"/>
    </location>
</feature>
<dbReference type="PROSITE" id="PS51900">
    <property type="entry name" value="CB"/>
    <property type="match status" value="1"/>
</dbReference>
<dbReference type="KEGG" id="anf:AQPE_1748"/>
<reference evidence="8" key="1">
    <citation type="journal article" date="2020" name="Int. J. Syst. Evol. Microbiol.">
        <title>Aquipluma nitroreducens gen. nov. sp. nov., a novel facultatively anaerobic bacterium isolated from a freshwater lake.</title>
        <authorList>
            <person name="Watanabe M."/>
            <person name="Kojima H."/>
            <person name="Fukui M."/>
        </authorList>
    </citation>
    <scope>NUCLEOTIDE SEQUENCE</scope>
    <source>
        <strain evidence="8">MeG22</strain>
    </source>
</reference>
<dbReference type="PANTHER" id="PTHR30349:SF41">
    <property type="entry name" value="INTEGRASE_RECOMBINASE PROTEIN MJ0367-RELATED"/>
    <property type="match status" value="1"/>
</dbReference>
<dbReference type="AlphaFoldDB" id="A0A5K7S7R1"/>
<dbReference type="GO" id="GO:0006310">
    <property type="term" value="P:DNA recombination"/>
    <property type="evidence" value="ECO:0007669"/>
    <property type="project" value="UniProtKB-KW"/>
</dbReference>
<dbReference type="Gene3D" id="1.10.443.10">
    <property type="entry name" value="Intergrase catalytic core"/>
    <property type="match status" value="1"/>
</dbReference>
<evidence type="ECO:0000256" key="2">
    <source>
        <dbReference type="ARBA" id="ARBA00022908"/>
    </source>
</evidence>
<comment type="similarity">
    <text evidence="1">Belongs to the 'phage' integrase family.</text>
</comment>
<dbReference type="PANTHER" id="PTHR30349">
    <property type="entry name" value="PHAGE INTEGRASE-RELATED"/>
    <property type="match status" value="1"/>
</dbReference>
<dbReference type="InterPro" id="IPR013762">
    <property type="entry name" value="Integrase-like_cat_sf"/>
</dbReference>
<dbReference type="InterPro" id="IPR010998">
    <property type="entry name" value="Integrase_recombinase_N"/>
</dbReference>
<dbReference type="RefSeq" id="WP_318350573.1">
    <property type="nucleotide sequence ID" value="NZ_AP018694.1"/>
</dbReference>
<sequence>MENLKIPDKYRRTGLYIYCYKCKRYSNIKTGCLRKTLDCNHPPERQVYKLKVHFPGTKNMTRTHVLSTRDIKEVDNERLKFMELLKTNNYNNVVISRPETTGEDRYLLTYQMKRYFDFITNGGFYEHEDARRLTNGSINDYKRNFKYFFESIAGSINIKTIRIDQLRMEHVELFHKFIRKKTDSNKTYNNIMSSLKAFYNHLIEYEKFKIENLFDTVPVHSVFYDPQSFSAAEFLKVLSVTNREQGYDVKEKRNRFKEWLPTAFKLGAFTGLRLEELVNLKYKDITEIQGILVLQSINQKANKLIRSKDNSRIKRIPVIPELQQVLFDECHYINNKDMDEYILAPELDRNTVKGIITKGFTHFKRIAGIDENKCFKELRTTYISRHRAELGDRGLTAIISDHSNANVVDKHYTAQIEAIKKSINFRVFSSDEVCVN</sequence>
<evidence type="ECO:0000259" key="6">
    <source>
        <dbReference type="PROSITE" id="PS51898"/>
    </source>
</evidence>
<dbReference type="InterPro" id="IPR044068">
    <property type="entry name" value="CB"/>
</dbReference>
<evidence type="ECO:0000313" key="9">
    <source>
        <dbReference type="Proteomes" id="UP001193389"/>
    </source>
</evidence>
<proteinExistence type="inferred from homology"/>
<dbReference type="Gene3D" id="1.10.150.130">
    <property type="match status" value="1"/>
</dbReference>
<keyword evidence="4" id="KW-0233">DNA recombination</keyword>
<dbReference type="InterPro" id="IPR050090">
    <property type="entry name" value="Tyrosine_recombinase_XerCD"/>
</dbReference>
<evidence type="ECO:0000256" key="4">
    <source>
        <dbReference type="ARBA" id="ARBA00023172"/>
    </source>
</evidence>
<organism evidence="8 9">
    <name type="scientific">Aquipluma nitroreducens</name>
    <dbReference type="NCBI Taxonomy" id="2010828"/>
    <lineage>
        <taxon>Bacteria</taxon>
        <taxon>Pseudomonadati</taxon>
        <taxon>Bacteroidota</taxon>
        <taxon>Bacteroidia</taxon>
        <taxon>Marinilabiliales</taxon>
        <taxon>Prolixibacteraceae</taxon>
        <taxon>Aquipluma</taxon>
    </lineage>
</organism>
<keyword evidence="9" id="KW-1185">Reference proteome</keyword>
<evidence type="ECO:0000256" key="1">
    <source>
        <dbReference type="ARBA" id="ARBA00008857"/>
    </source>
</evidence>
<keyword evidence="3 5" id="KW-0238">DNA-binding</keyword>
<evidence type="ECO:0000256" key="3">
    <source>
        <dbReference type="ARBA" id="ARBA00023125"/>
    </source>
</evidence>
<gene>
    <name evidence="8" type="ORF">AQPE_1748</name>
</gene>
<dbReference type="GO" id="GO:0015074">
    <property type="term" value="P:DNA integration"/>
    <property type="evidence" value="ECO:0007669"/>
    <property type="project" value="UniProtKB-KW"/>
</dbReference>
<protein>
    <recommendedName>
        <fullName evidence="10">Integrase</fullName>
    </recommendedName>
</protein>
<dbReference type="EMBL" id="AP018694">
    <property type="protein sequence ID" value="BBE17592.1"/>
    <property type="molecule type" value="Genomic_DNA"/>
</dbReference>
<evidence type="ECO:0000313" key="8">
    <source>
        <dbReference type="EMBL" id="BBE17592.1"/>
    </source>
</evidence>
<name>A0A5K7S7R1_9BACT</name>
<keyword evidence="2" id="KW-0229">DNA integration</keyword>
<dbReference type="InterPro" id="IPR011010">
    <property type="entry name" value="DNA_brk_join_enz"/>
</dbReference>
<dbReference type="Proteomes" id="UP001193389">
    <property type="component" value="Chromosome"/>
</dbReference>